<proteinExistence type="predicted"/>
<dbReference type="KEGG" id="mev:Metev_0450"/>
<reference evidence="1 2" key="1">
    <citation type="submission" date="2010-06" db="EMBL/GenBank/DDBJ databases">
        <title>Complete sequence chromosome of Methanohalobium evestigatum Z-7303.</title>
        <authorList>
            <consortium name="US DOE Joint Genome Institute"/>
            <person name="Lucas S."/>
            <person name="Copeland A."/>
            <person name="Lapidus A."/>
            <person name="Cheng J.-F."/>
            <person name="Bruce D."/>
            <person name="Goodwin L."/>
            <person name="Pitluck S."/>
            <person name="Saunders E."/>
            <person name="Detter J.C."/>
            <person name="Han C."/>
            <person name="Tapia R."/>
            <person name="Land M."/>
            <person name="Hauser L."/>
            <person name="Kyrpides N."/>
            <person name="Mikhailova N."/>
            <person name="Sieprawska-Lupa M."/>
            <person name="Whitman W.B."/>
            <person name="Anderson I."/>
            <person name="Woyke T."/>
        </authorList>
    </citation>
    <scope>NUCLEOTIDE SEQUENCE [LARGE SCALE GENOMIC DNA]</scope>
    <source>
        <strain evidence="2">ATCC BAA-1072 / DSM 3721 / NBRC 107634 / OCM 161 / Z-7303</strain>
    </source>
</reference>
<name>D7E823_METEZ</name>
<dbReference type="STRING" id="644295.Metev_0450"/>
<evidence type="ECO:0000313" key="2">
    <source>
        <dbReference type="Proteomes" id="UP000000391"/>
    </source>
</evidence>
<sequence>MPTVIAAINYSEIVVKGNSPYPMEQNAYFLVEEDDVDIAIVNDIQEAIDEYKKNNPYWMYEQITVLVEKKLLEAGLTLMPATYTSVYF</sequence>
<dbReference type="GeneID" id="9346069"/>
<gene>
    <name evidence="1" type="ordered locus">Metev_0450</name>
</gene>
<keyword evidence="2" id="KW-1185">Reference proteome</keyword>
<protein>
    <submittedName>
        <fullName evidence="1">Uncharacterized protein</fullName>
    </submittedName>
</protein>
<organism evidence="1 2">
    <name type="scientific">Methanohalobium evestigatum (strain ATCC BAA-1072 / DSM 3721 / NBRC 107634 / OCM 161 / Z-7303)</name>
    <dbReference type="NCBI Taxonomy" id="644295"/>
    <lineage>
        <taxon>Archaea</taxon>
        <taxon>Methanobacteriati</taxon>
        <taxon>Methanobacteriota</taxon>
        <taxon>Stenosarchaea group</taxon>
        <taxon>Methanomicrobia</taxon>
        <taxon>Methanosarcinales</taxon>
        <taxon>Methanosarcinaceae</taxon>
        <taxon>Methanohalobium</taxon>
    </lineage>
</organism>
<accession>D7E823</accession>
<dbReference type="AlphaFoldDB" id="D7E823"/>
<dbReference type="RefSeq" id="WP_013193933.1">
    <property type="nucleotide sequence ID" value="NC_014253.1"/>
</dbReference>
<dbReference type="HOGENOM" id="CLU_2461762_0_0_2"/>
<dbReference type="Proteomes" id="UP000000391">
    <property type="component" value="Chromosome"/>
</dbReference>
<evidence type="ECO:0000313" key="1">
    <source>
        <dbReference type="EMBL" id="ADI73365.1"/>
    </source>
</evidence>
<dbReference type="EMBL" id="CP002069">
    <property type="protein sequence ID" value="ADI73365.1"/>
    <property type="molecule type" value="Genomic_DNA"/>
</dbReference>